<organism evidence="1 2">
    <name type="scientific">Neolewinella lacunae</name>
    <dbReference type="NCBI Taxonomy" id="1517758"/>
    <lineage>
        <taxon>Bacteria</taxon>
        <taxon>Pseudomonadati</taxon>
        <taxon>Bacteroidota</taxon>
        <taxon>Saprospiria</taxon>
        <taxon>Saprospirales</taxon>
        <taxon>Lewinellaceae</taxon>
        <taxon>Neolewinella</taxon>
    </lineage>
</organism>
<sequence length="254" mass="26913">MPTKANFAIYLQALGGKFIGQNAFYPQDIKVYVAINGNAQQLPYFSGPTTPPDDGEVGVAYFDGASSVVPILTNHPTQAVVPVTVNYLTPQPGLTVVAQGLVDLNDNDINTPTEVLVYYPVPGPNGSVKTLTLRQPVILSPFQLNYKLTLVIPGLLVHTPVLTNNQISAVVTMMCGCKVSNGSTPPFWLPADFTVLANVVYKNRPTVQVPLSLVTTGSASTFAGALAVTTDIESITVTANQKSTGNFGANQLTF</sequence>
<gene>
    <name evidence="1" type="ORF">H9S92_04080</name>
</gene>
<dbReference type="AlphaFoldDB" id="A0A923TC49"/>
<comment type="caution">
    <text evidence="1">The sequence shown here is derived from an EMBL/GenBank/DDBJ whole genome shotgun (WGS) entry which is preliminary data.</text>
</comment>
<evidence type="ECO:0000313" key="2">
    <source>
        <dbReference type="Proteomes" id="UP000650081"/>
    </source>
</evidence>
<evidence type="ECO:0000313" key="1">
    <source>
        <dbReference type="EMBL" id="MBC6993327.1"/>
    </source>
</evidence>
<accession>A0A923TC49</accession>
<keyword evidence="2" id="KW-1185">Reference proteome</keyword>
<protein>
    <submittedName>
        <fullName evidence="1">Uncharacterized protein</fullName>
    </submittedName>
</protein>
<name>A0A923TC49_9BACT</name>
<dbReference type="EMBL" id="JACSIT010000063">
    <property type="protein sequence ID" value="MBC6993327.1"/>
    <property type="molecule type" value="Genomic_DNA"/>
</dbReference>
<dbReference type="RefSeq" id="WP_187465443.1">
    <property type="nucleotide sequence ID" value="NZ_JACSIT010000063.1"/>
</dbReference>
<dbReference type="Proteomes" id="UP000650081">
    <property type="component" value="Unassembled WGS sequence"/>
</dbReference>
<proteinExistence type="predicted"/>
<reference evidence="1" key="1">
    <citation type="submission" date="2020-08" db="EMBL/GenBank/DDBJ databases">
        <title>Lewinella bacteria from marine environments.</title>
        <authorList>
            <person name="Zhong Y."/>
        </authorList>
    </citation>
    <scope>NUCLEOTIDE SEQUENCE</scope>
    <source>
        <strain evidence="1">KCTC 42187</strain>
    </source>
</reference>